<evidence type="ECO:0000313" key="1">
    <source>
        <dbReference type="EMBL" id="CAE7361999.1"/>
    </source>
</evidence>
<dbReference type="OrthoDB" id="10005515at2759"/>
<dbReference type="AlphaFoldDB" id="A0A812PV84"/>
<evidence type="ECO:0000313" key="2">
    <source>
        <dbReference type="Proteomes" id="UP000604046"/>
    </source>
</evidence>
<organism evidence="1 2">
    <name type="scientific">Symbiodinium natans</name>
    <dbReference type="NCBI Taxonomy" id="878477"/>
    <lineage>
        <taxon>Eukaryota</taxon>
        <taxon>Sar</taxon>
        <taxon>Alveolata</taxon>
        <taxon>Dinophyceae</taxon>
        <taxon>Suessiales</taxon>
        <taxon>Symbiodiniaceae</taxon>
        <taxon>Symbiodinium</taxon>
    </lineage>
</organism>
<proteinExistence type="predicted"/>
<reference evidence="1" key="1">
    <citation type="submission" date="2021-02" db="EMBL/GenBank/DDBJ databases">
        <authorList>
            <person name="Dougan E. K."/>
            <person name="Rhodes N."/>
            <person name="Thang M."/>
            <person name="Chan C."/>
        </authorList>
    </citation>
    <scope>NUCLEOTIDE SEQUENCE</scope>
</reference>
<comment type="caution">
    <text evidence="1">The sequence shown here is derived from an EMBL/GenBank/DDBJ whole genome shotgun (WGS) entry which is preliminary data.</text>
</comment>
<dbReference type="Proteomes" id="UP000604046">
    <property type="component" value="Unassembled WGS sequence"/>
</dbReference>
<keyword evidence="2" id="KW-1185">Reference proteome</keyword>
<dbReference type="EMBL" id="CAJNDS010002180">
    <property type="protein sequence ID" value="CAE7361999.1"/>
    <property type="molecule type" value="Genomic_DNA"/>
</dbReference>
<gene>
    <name evidence="1" type="ORF">SNAT2548_LOCUS19502</name>
</gene>
<protein>
    <submittedName>
        <fullName evidence="1">Uncharacterized protein</fullName>
    </submittedName>
</protein>
<accession>A0A812PV84</accession>
<sequence>MGCGAAKVPAETTPAAAKPNVGAAAALAEAWRDKDQSIGEVDGVYGRIVYLRVGADLATARLVDPLRRVMFVADGASWAGRNFRLGAREILLRNGVHAEWIDGEIAKGTRFKLVFFEEDGRIWRADWDGVERAVEAYHPRAAEKMRKHWPTIRSKSWAEMEAHFSVAFDALEESHGPMTEERFLAAEDTAVAARRFLATTLSLNRHFQGTGYTFDERGTGTTAEFFAANRPLSEIPASQVVDLDP</sequence>
<name>A0A812PV84_9DINO</name>